<proteinExistence type="predicted"/>
<dbReference type="Proteomes" id="UP001200537">
    <property type="component" value="Unassembled WGS sequence"/>
</dbReference>
<comment type="caution">
    <text evidence="1">The sequence shown here is derived from an EMBL/GenBank/DDBJ whole genome shotgun (WGS) entry which is preliminary data.</text>
</comment>
<dbReference type="RefSeq" id="WP_238127347.1">
    <property type="nucleotide sequence ID" value="NZ_JAGZVZ010000003.1"/>
</dbReference>
<accession>A0AAJ1BBA3</accession>
<sequence>MQIRYRRKEERLRDFELEVEYPASPARVCQMLTDPQFLEFRWRQISQVKCEVQVEQAGSETFVSRAKVDLAELKTPATYARLLPDQLEIEVVENWLSSPCPDRIAHGDFEVRFGKVPVQVKAKSLLEASPQGAEKTLRKISGTLQVNMPLIGGKVERELLSHLQIFSGGEEAAARLWLANNAG</sequence>
<evidence type="ECO:0000313" key="1">
    <source>
        <dbReference type="EMBL" id="MCG4616895.1"/>
    </source>
</evidence>
<protein>
    <submittedName>
        <fullName evidence="1">DUF2505 domain-containing protein</fullName>
    </submittedName>
</protein>
<dbReference type="InterPro" id="IPR019639">
    <property type="entry name" value="DUF2505"/>
</dbReference>
<reference evidence="1" key="1">
    <citation type="submission" date="2022-01" db="EMBL/GenBank/DDBJ databases">
        <title>Collection of gut derived symbiotic bacterial strains cultured from healthy donors.</title>
        <authorList>
            <person name="Lin H."/>
            <person name="Kohout C."/>
            <person name="Waligurski E."/>
            <person name="Pamer E.G."/>
        </authorList>
    </citation>
    <scope>NUCLEOTIDE SEQUENCE</scope>
    <source>
        <strain evidence="1">DFI.7.46</strain>
    </source>
</reference>
<organism evidence="1 2">
    <name type="scientific">Varibaculum cambriense</name>
    <dbReference type="NCBI Taxonomy" id="184870"/>
    <lineage>
        <taxon>Bacteria</taxon>
        <taxon>Bacillati</taxon>
        <taxon>Actinomycetota</taxon>
        <taxon>Actinomycetes</taxon>
        <taxon>Actinomycetales</taxon>
        <taxon>Actinomycetaceae</taxon>
        <taxon>Varibaculum</taxon>
    </lineage>
</organism>
<name>A0AAJ1BBA3_9ACTO</name>
<evidence type="ECO:0000313" key="2">
    <source>
        <dbReference type="Proteomes" id="UP001200537"/>
    </source>
</evidence>
<dbReference type="EMBL" id="JAKNHJ010000001">
    <property type="protein sequence ID" value="MCG4616895.1"/>
    <property type="molecule type" value="Genomic_DNA"/>
</dbReference>
<dbReference type="Pfam" id="PF10698">
    <property type="entry name" value="DUF2505"/>
    <property type="match status" value="1"/>
</dbReference>
<gene>
    <name evidence="1" type="ORF">L0M99_00085</name>
</gene>
<dbReference type="AlphaFoldDB" id="A0AAJ1BBA3"/>